<evidence type="ECO:0000313" key="2">
    <source>
        <dbReference type="Proteomes" id="UP000789405"/>
    </source>
</evidence>
<gene>
    <name evidence="1" type="ORF">DERYTH_LOCUS22172</name>
</gene>
<dbReference type="InterPro" id="IPR015797">
    <property type="entry name" value="NUDIX_hydrolase-like_dom_sf"/>
</dbReference>
<proteinExistence type="predicted"/>
<accession>A0A9N9P7V3</accession>
<dbReference type="CDD" id="cd02883">
    <property type="entry name" value="NUDIX_Hydrolase"/>
    <property type="match status" value="1"/>
</dbReference>
<keyword evidence="2" id="KW-1185">Reference proteome</keyword>
<protein>
    <submittedName>
        <fullName evidence="1">15174_t:CDS:1</fullName>
    </submittedName>
</protein>
<dbReference type="SUPFAM" id="SSF55811">
    <property type="entry name" value="Nudix"/>
    <property type="match status" value="1"/>
</dbReference>
<reference evidence="1" key="1">
    <citation type="submission" date="2021-06" db="EMBL/GenBank/DDBJ databases">
        <authorList>
            <person name="Kallberg Y."/>
            <person name="Tangrot J."/>
            <person name="Rosling A."/>
        </authorList>
    </citation>
    <scope>NUCLEOTIDE SEQUENCE</scope>
    <source>
        <strain evidence="1">MA453B</strain>
    </source>
</reference>
<organism evidence="1 2">
    <name type="scientific">Dentiscutata erythropus</name>
    <dbReference type="NCBI Taxonomy" id="1348616"/>
    <lineage>
        <taxon>Eukaryota</taxon>
        <taxon>Fungi</taxon>
        <taxon>Fungi incertae sedis</taxon>
        <taxon>Mucoromycota</taxon>
        <taxon>Glomeromycotina</taxon>
        <taxon>Glomeromycetes</taxon>
        <taxon>Diversisporales</taxon>
        <taxon>Gigasporaceae</taxon>
        <taxon>Dentiscutata</taxon>
    </lineage>
</organism>
<dbReference type="AlphaFoldDB" id="A0A9N9P7V3"/>
<evidence type="ECO:0000313" key="1">
    <source>
        <dbReference type="EMBL" id="CAG8794961.1"/>
    </source>
</evidence>
<dbReference type="OrthoDB" id="447842at2759"/>
<dbReference type="Gene3D" id="3.90.79.10">
    <property type="entry name" value="Nucleoside Triphosphate Pyrophosphohydrolase"/>
    <property type="match status" value="1"/>
</dbReference>
<dbReference type="EMBL" id="CAJVPY010030059">
    <property type="protein sequence ID" value="CAG8794961.1"/>
    <property type="molecule type" value="Genomic_DNA"/>
</dbReference>
<comment type="caution">
    <text evidence="1">The sequence shown here is derived from an EMBL/GenBank/DDBJ whole genome shotgun (WGS) entry which is preliminary data.</text>
</comment>
<sequence>MFTSTSVKRIFDQSEVLSTAIITIKKDYNYYLDLSNWQLNTEVDEDAYVEAFPFLSDRIKFIQDLKNFYEARKTVFSHIERIFSKSFDDIQEWRTTILQGPKSGAKIALDKLERYEKKLNLEKYGIPIKETKNAIETQLQIPISKRINPNKDYFDYYNVPTGKKERDEIYDECAICKMKEETGITIQELFYVGTNERFKVFLDGKKCLCRCTIYYTYIDEQILIRTKPNKHDD</sequence>
<name>A0A9N9P7V3_9GLOM</name>
<dbReference type="Proteomes" id="UP000789405">
    <property type="component" value="Unassembled WGS sequence"/>
</dbReference>